<dbReference type="PANTHER" id="PTHR14136">
    <property type="entry name" value="BTB_POZ DOMAIN-CONTAINING PROTEIN KCTD9"/>
    <property type="match status" value="1"/>
</dbReference>
<reference evidence="1 2" key="1">
    <citation type="journal article" date="2014" name="Int. J. Syst. Evol. Microbiol.">
        <title>Nocardioides zeae sp. nov., isolated from the stem of Zea mays.</title>
        <authorList>
            <person name="Glaeser S.P."/>
            <person name="McInroy J.A."/>
            <person name="Busse H.J."/>
            <person name="Kampfer P."/>
        </authorList>
    </citation>
    <scope>NUCLEOTIDE SEQUENCE [LARGE SCALE GENOMIC DNA]</scope>
    <source>
        <strain evidence="1 2">JCM 30728</strain>
    </source>
</reference>
<evidence type="ECO:0000313" key="2">
    <source>
        <dbReference type="Proteomes" id="UP000468687"/>
    </source>
</evidence>
<comment type="caution">
    <text evidence="1">The sequence shown here is derived from an EMBL/GenBank/DDBJ whole genome shotgun (WGS) entry which is preliminary data.</text>
</comment>
<dbReference type="SUPFAM" id="SSF141571">
    <property type="entry name" value="Pentapeptide repeat-like"/>
    <property type="match status" value="1"/>
</dbReference>
<dbReference type="AlphaFoldDB" id="A0A6P0HI36"/>
<dbReference type="Proteomes" id="UP000468687">
    <property type="component" value="Unassembled WGS sequence"/>
</dbReference>
<accession>A0A6P0HI36</accession>
<dbReference type="EMBL" id="JAAGXA010000004">
    <property type="protein sequence ID" value="NEN78206.1"/>
    <property type="molecule type" value="Genomic_DNA"/>
</dbReference>
<dbReference type="PANTHER" id="PTHR14136:SF17">
    <property type="entry name" value="BTB_POZ DOMAIN-CONTAINING PROTEIN KCTD9"/>
    <property type="match status" value="1"/>
</dbReference>
<dbReference type="InterPro" id="IPR051082">
    <property type="entry name" value="Pentapeptide-BTB/POZ_domain"/>
</dbReference>
<dbReference type="InterPro" id="IPR001646">
    <property type="entry name" value="5peptide_repeat"/>
</dbReference>
<dbReference type="RefSeq" id="WP_163771656.1">
    <property type="nucleotide sequence ID" value="NZ_JAAGXA010000004.1"/>
</dbReference>
<keyword evidence="2" id="KW-1185">Reference proteome</keyword>
<name>A0A6P0HI36_9ACTN</name>
<protein>
    <submittedName>
        <fullName evidence="1">Pentapeptide repeat-containing protein</fullName>
    </submittedName>
</protein>
<sequence>MARRRSTSAPRIAAPALGPLVDGDPTALRPGGEVDGLRFGGLRLGALELAGARLIESQLEDVHADEADLSGARLSDVALDGVSLPVVRAIGTQWRDVRVTGRIGSLEAYESSWRSVHLVGCKLSFVNLRGAELLDVLLEGCVVEELDLGGAALSRVRLADTTVGRLDVQQAQLADVDLRGARLDDVTGVRDLRGATVSPAQLALLAPAIAAELGLRVED</sequence>
<proteinExistence type="predicted"/>
<dbReference type="Pfam" id="PF00805">
    <property type="entry name" value="Pentapeptide"/>
    <property type="match status" value="1"/>
</dbReference>
<organism evidence="1 2">
    <name type="scientific">Nocardioides zeae</name>
    <dbReference type="NCBI Taxonomy" id="1457234"/>
    <lineage>
        <taxon>Bacteria</taxon>
        <taxon>Bacillati</taxon>
        <taxon>Actinomycetota</taxon>
        <taxon>Actinomycetes</taxon>
        <taxon>Propionibacteriales</taxon>
        <taxon>Nocardioidaceae</taxon>
        <taxon>Nocardioides</taxon>
    </lineage>
</organism>
<dbReference type="Gene3D" id="2.160.20.80">
    <property type="entry name" value="E3 ubiquitin-protein ligase SopA"/>
    <property type="match status" value="1"/>
</dbReference>
<gene>
    <name evidence="1" type="ORF">G3T38_07945</name>
</gene>
<evidence type="ECO:0000313" key="1">
    <source>
        <dbReference type="EMBL" id="NEN78206.1"/>
    </source>
</evidence>